<dbReference type="Pfam" id="PF00356">
    <property type="entry name" value="LacI"/>
    <property type="match status" value="1"/>
</dbReference>
<dbReference type="CDD" id="cd01392">
    <property type="entry name" value="HTH_LacI"/>
    <property type="match status" value="1"/>
</dbReference>
<dbReference type="SUPFAM" id="SSF53822">
    <property type="entry name" value="Periplasmic binding protein-like I"/>
    <property type="match status" value="1"/>
</dbReference>
<dbReference type="Proteomes" id="UP000217889">
    <property type="component" value="Chromosome"/>
</dbReference>
<dbReference type="Gene3D" id="3.40.50.2300">
    <property type="match status" value="2"/>
</dbReference>
<dbReference type="SUPFAM" id="SSF47413">
    <property type="entry name" value="lambda repressor-like DNA-binding domains"/>
    <property type="match status" value="1"/>
</dbReference>
<dbReference type="InterPro" id="IPR046335">
    <property type="entry name" value="LacI/GalR-like_sensor"/>
</dbReference>
<dbReference type="KEGG" id="bgg:CFK41_15215"/>
<evidence type="ECO:0000256" key="3">
    <source>
        <dbReference type="ARBA" id="ARBA00023163"/>
    </source>
</evidence>
<name>A0A291H0J7_9MICO</name>
<dbReference type="OrthoDB" id="1938857at2"/>
<sequence>MPRKPHRPTVATIARDLGISPATVSYALNDKPGVSAATRERVLEHAREVGWTPHSGAQALRRGRSGNIGLVLVRDPEELSREPFYSAVTAGIESATSAHSYELLIRFVRGGADDEIEVFRTWAHQRRVDGVVLLDIAEDDHRPAVLESVSLDFAVLGHYEGPEDYVQVTTAEPDDAATVVEHIVDTGYDGCLQLTGPVQFAHERRRLDLLRRLCAEHGIPHQHIPGAYTADSGYRALLEADHDLSSRPAVVASSDLIALGALRAAAAEGLEVPRDLGLVSWDDSLIAEVAAPGITALNRRPFDMGRTAGDLLVQKIEGRVPGGSSCGNTPATLVHRASTARR</sequence>
<gene>
    <name evidence="5" type="ORF">CFK41_15215</name>
</gene>
<evidence type="ECO:0000259" key="4">
    <source>
        <dbReference type="PROSITE" id="PS50932"/>
    </source>
</evidence>
<dbReference type="InterPro" id="IPR010982">
    <property type="entry name" value="Lambda_DNA-bd_dom_sf"/>
</dbReference>
<organism evidence="5 6">
    <name type="scientific">Brachybacterium ginsengisoli</name>
    <dbReference type="NCBI Taxonomy" id="1331682"/>
    <lineage>
        <taxon>Bacteria</taxon>
        <taxon>Bacillati</taxon>
        <taxon>Actinomycetota</taxon>
        <taxon>Actinomycetes</taxon>
        <taxon>Micrococcales</taxon>
        <taxon>Dermabacteraceae</taxon>
        <taxon>Brachybacterium</taxon>
    </lineage>
</organism>
<dbReference type="EMBL" id="CP023564">
    <property type="protein sequence ID" value="ATG55975.1"/>
    <property type="molecule type" value="Genomic_DNA"/>
</dbReference>
<dbReference type="AlphaFoldDB" id="A0A291H0J7"/>
<keyword evidence="1" id="KW-0805">Transcription regulation</keyword>
<evidence type="ECO:0000256" key="1">
    <source>
        <dbReference type="ARBA" id="ARBA00023015"/>
    </source>
</evidence>
<dbReference type="RefSeq" id="WP_096800435.1">
    <property type="nucleotide sequence ID" value="NZ_CP023564.1"/>
</dbReference>
<dbReference type="SMART" id="SM00354">
    <property type="entry name" value="HTH_LACI"/>
    <property type="match status" value="1"/>
</dbReference>
<keyword evidence="6" id="KW-1185">Reference proteome</keyword>
<evidence type="ECO:0000256" key="2">
    <source>
        <dbReference type="ARBA" id="ARBA00023125"/>
    </source>
</evidence>
<evidence type="ECO:0000313" key="5">
    <source>
        <dbReference type="EMBL" id="ATG55975.1"/>
    </source>
</evidence>
<evidence type="ECO:0000313" key="6">
    <source>
        <dbReference type="Proteomes" id="UP000217889"/>
    </source>
</evidence>
<feature type="domain" description="HTH lacI-type" evidence="4">
    <location>
        <begin position="8"/>
        <end position="62"/>
    </location>
</feature>
<proteinExistence type="predicted"/>
<protein>
    <submittedName>
        <fullName evidence="5">LacI family transcriptional regulator</fullName>
    </submittedName>
</protein>
<dbReference type="Pfam" id="PF13377">
    <property type="entry name" value="Peripla_BP_3"/>
    <property type="match status" value="1"/>
</dbReference>
<accession>A0A291H0J7</accession>
<keyword evidence="2" id="KW-0238">DNA-binding</keyword>
<dbReference type="PANTHER" id="PTHR30146">
    <property type="entry name" value="LACI-RELATED TRANSCRIPTIONAL REPRESSOR"/>
    <property type="match status" value="1"/>
</dbReference>
<keyword evidence="3" id="KW-0804">Transcription</keyword>
<reference evidence="5 6" key="1">
    <citation type="journal article" date="2014" name="Int. J. Syst. Evol. Microbiol.">
        <title>Brachybacterium ginsengisoli sp. nov., isolated from soil of a ginseng field.</title>
        <authorList>
            <person name="Hoang V.A."/>
            <person name="Kim Y.J."/>
            <person name="Nguyen N.L."/>
            <person name="Yang D.C."/>
        </authorList>
    </citation>
    <scope>NUCLEOTIDE SEQUENCE [LARGE SCALE GENOMIC DNA]</scope>
    <source>
        <strain evidence="5 6">DCY80</strain>
    </source>
</reference>
<dbReference type="PROSITE" id="PS50932">
    <property type="entry name" value="HTH_LACI_2"/>
    <property type="match status" value="1"/>
</dbReference>
<dbReference type="GO" id="GO:0000976">
    <property type="term" value="F:transcription cis-regulatory region binding"/>
    <property type="evidence" value="ECO:0007669"/>
    <property type="project" value="TreeGrafter"/>
</dbReference>
<dbReference type="Gene3D" id="1.10.260.40">
    <property type="entry name" value="lambda repressor-like DNA-binding domains"/>
    <property type="match status" value="1"/>
</dbReference>
<dbReference type="GO" id="GO:0003700">
    <property type="term" value="F:DNA-binding transcription factor activity"/>
    <property type="evidence" value="ECO:0007669"/>
    <property type="project" value="TreeGrafter"/>
</dbReference>
<dbReference type="InterPro" id="IPR028082">
    <property type="entry name" value="Peripla_BP_I"/>
</dbReference>
<dbReference type="PANTHER" id="PTHR30146:SF155">
    <property type="entry name" value="ALANINE RACEMASE"/>
    <property type="match status" value="1"/>
</dbReference>
<dbReference type="InterPro" id="IPR000843">
    <property type="entry name" value="HTH_LacI"/>
</dbReference>